<dbReference type="InterPro" id="IPR050833">
    <property type="entry name" value="Poly_Biosynth_Transport"/>
</dbReference>
<proteinExistence type="predicted"/>
<keyword evidence="8" id="KW-1185">Reference proteome</keyword>
<evidence type="ECO:0000256" key="6">
    <source>
        <dbReference type="SAM" id="Phobius"/>
    </source>
</evidence>
<feature type="transmembrane region" description="Helical" evidence="6">
    <location>
        <begin position="394"/>
        <end position="413"/>
    </location>
</feature>
<feature type="transmembrane region" description="Helical" evidence="6">
    <location>
        <begin position="120"/>
        <end position="145"/>
    </location>
</feature>
<protein>
    <submittedName>
        <fullName evidence="7">Flippase</fullName>
    </submittedName>
</protein>
<dbReference type="EMBL" id="QWEZ01000001">
    <property type="protein sequence ID" value="RRJ83896.1"/>
    <property type="molecule type" value="Genomic_DNA"/>
</dbReference>
<feature type="transmembrane region" description="Helical" evidence="6">
    <location>
        <begin position="266"/>
        <end position="283"/>
    </location>
</feature>
<dbReference type="AlphaFoldDB" id="A0A3P3VQH0"/>
<feature type="transmembrane region" description="Helical" evidence="6">
    <location>
        <begin position="340"/>
        <end position="360"/>
    </location>
</feature>
<comment type="subcellular location">
    <subcellularLocation>
        <location evidence="1">Cell membrane</location>
        <topology evidence="1">Multi-pass membrane protein</topology>
    </subcellularLocation>
</comment>
<dbReference type="PANTHER" id="PTHR30250">
    <property type="entry name" value="PST FAMILY PREDICTED COLANIC ACID TRANSPORTER"/>
    <property type="match status" value="1"/>
</dbReference>
<feature type="transmembrane region" description="Helical" evidence="6">
    <location>
        <begin position="12"/>
        <end position="32"/>
    </location>
</feature>
<dbReference type="PANTHER" id="PTHR30250:SF11">
    <property type="entry name" value="O-ANTIGEN TRANSPORTER-RELATED"/>
    <property type="match status" value="1"/>
</dbReference>
<dbReference type="InterPro" id="IPR002797">
    <property type="entry name" value="Polysacc_synth"/>
</dbReference>
<keyword evidence="4 6" id="KW-1133">Transmembrane helix</keyword>
<feature type="transmembrane region" description="Helical" evidence="6">
    <location>
        <begin position="157"/>
        <end position="176"/>
    </location>
</feature>
<feature type="transmembrane region" description="Helical" evidence="6">
    <location>
        <begin position="182"/>
        <end position="201"/>
    </location>
</feature>
<dbReference type="Proteomes" id="UP000280792">
    <property type="component" value="Unassembled WGS sequence"/>
</dbReference>
<evidence type="ECO:0000256" key="4">
    <source>
        <dbReference type="ARBA" id="ARBA00022989"/>
    </source>
</evidence>
<evidence type="ECO:0000256" key="2">
    <source>
        <dbReference type="ARBA" id="ARBA00022475"/>
    </source>
</evidence>
<keyword evidence="5 6" id="KW-0472">Membrane</keyword>
<keyword evidence="3 6" id="KW-0812">Transmembrane</keyword>
<feature type="transmembrane region" description="Helical" evidence="6">
    <location>
        <begin position="88"/>
        <end position="108"/>
    </location>
</feature>
<comment type="caution">
    <text evidence="7">The sequence shown here is derived from an EMBL/GenBank/DDBJ whole genome shotgun (WGS) entry which is preliminary data.</text>
</comment>
<organism evidence="7 8">
    <name type="scientific">Aestuariirhabdus litorea</name>
    <dbReference type="NCBI Taxonomy" id="2528527"/>
    <lineage>
        <taxon>Bacteria</taxon>
        <taxon>Pseudomonadati</taxon>
        <taxon>Pseudomonadota</taxon>
        <taxon>Gammaproteobacteria</taxon>
        <taxon>Oceanospirillales</taxon>
        <taxon>Aestuariirhabdaceae</taxon>
        <taxon>Aestuariirhabdus</taxon>
    </lineage>
</organism>
<evidence type="ECO:0000313" key="8">
    <source>
        <dbReference type="Proteomes" id="UP000280792"/>
    </source>
</evidence>
<evidence type="ECO:0000256" key="1">
    <source>
        <dbReference type="ARBA" id="ARBA00004651"/>
    </source>
</evidence>
<gene>
    <name evidence="7" type="ORF">D0544_01895</name>
</gene>
<reference evidence="7 8" key="2">
    <citation type="submission" date="2018-12" db="EMBL/GenBank/DDBJ databases">
        <title>Simiduia agarivorans gen. nov., sp. nov., a marine, agarolytic bacterium isolated from shallow coastal water from Keelung, Taiwan.</title>
        <authorList>
            <person name="Shieh W.Y."/>
        </authorList>
    </citation>
    <scope>NUCLEOTIDE SEQUENCE [LARGE SCALE GENOMIC DNA]</scope>
    <source>
        <strain evidence="7 8">GTF-13</strain>
    </source>
</reference>
<dbReference type="GO" id="GO:0005886">
    <property type="term" value="C:plasma membrane"/>
    <property type="evidence" value="ECO:0007669"/>
    <property type="project" value="UniProtKB-SubCell"/>
</dbReference>
<dbReference type="RefSeq" id="WP_125014309.1">
    <property type="nucleotide sequence ID" value="NZ_QWEZ01000001.1"/>
</dbReference>
<accession>A0A3P3VQH0</accession>
<feature type="transmembrane region" description="Helical" evidence="6">
    <location>
        <begin position="304"/>
        <end position="328"/>
    </location>
</feature>
<feature type="transmembrane region" description="Helical" evidence="6">
    <location>
        <begin position="372"/>
        <end position="388"/>
    </location>
</feature>
<reference evidence="7 8" key="1">
    <citation type="submission" date="2018-08" db="EMBL/GenBank/DDBJ databases">
        <authorList>
            <person name="Khan S.A."/>
        </authorList>
    </citation>
    <scope>NUCLEOTIDE SEQUENCE [LARGE SCALE GENOMIC DNA]</scope>
    <source>
        <strain evidence="7 8">GTF-13</strain>
    </source>
</reference>
<feature type="transmembrane region" description="Helical" evidence="6">
    <location>
        <begin position="44"/>
        <end position="67"/>
    </location>
</feature>
<evidence type="ECO:0000313" key="7">
    <source>
        <dbReference type="EMBL" id="RRJ83896.1"/>
    </source>
</evidence>
<evidence type="ECO:0000256" key="5">
    <source>
        <dbReference type="ARBA" id="ARBA00023136"/>
    </source>
</evidence>
<feature type="transmembrane region" description="Helical" evidence="6">
    <location>
        <begin position="222"/>
        <end position="246"/>
    </location>
</feature>
<evidence type="ECO:0000256" key="3">
    <source>
        <dbReference type="ARBA" id="ARBA00022692"/>
    </source>
</evidence>
<name>A0A3P3VQH0_9GAMM</name>
<keyword evidence="2" id="KW-1003">Cell membrane</keyword>
<sequence length="426" mass="45786">MSLKRKLIRSFLGVGAIKLLSIPISFGTSIILARTLGPEGFGQYAFILALVPIICLTVSGGLPQLLTREVAALSRANRWSLYRGAVQSAHAWVAILSTIVLVTVWALFEFSILPTVGKWSLLGIAVLMVPLVGLASVWTGIIKGLGMPVYAEAPQQLVGPTALLFILSILAWQGLLNIRAAIWTQVVVAIFILLLSNWVYLKVKPNAVTTSKASYHLDKWCGALLPFTMIALIGALNMQVGVIALGLLSTDEQAGAMRIAERGGQIVAMSLTVVNMVIAPYIVQAHQEGEKKQLQKIARTSARGSFLLAAPIAAAFILAGGPIIRFAFGPEYTDISNWPLVIISAGQLFNVYFGSVAFLLSMCGHERETLKIQSIALILNFTLCIALAPTFGAAGAATGVTLSTIFWNIFLYIRVKRHLGIISTAF</sequence>
<dbReference type="Pfam" id="PF01943">
    <property type="entry name" value="Polysacc_synt"/>
    <property type="match status" value="1"/>
</dbReference>